<dbReference type="SUPFAM" id="SSF54211">
    <property type="entry name" value="Ribosomal protein S5 domain 2-like"/>
    <property type="match status" value="1"/>
</dbReference>
<evidence type="ECO:0000313" key="12">
    <source>
        <dbReference type="EMBL" id="MFB9375736.1"/>
    </source>
</evidence>
<feature type="active site" evidence="9">
    <location>
        <position position="143"/>
    </location>
</feature>
<evidence type="ECO:0000256" key="8">
    <source>
        <dbReference type="ARBA" id="ARBA00032554"/>
    </source>
</evidence>
<proteinExistence type="inferred from homology"/>
<dbReference type="Pfam" id="PF08544">
    <property type="entry name" value="GHMP_kinases_C"/>
    <property type="match status" value="1"/>
</dbReference>
<dbReference type="NCBIfam" id="TIGR00154">
    <property type="entry name" value="ispE"/>
    <property type="match status" value="1"/>
</dbReference>
<feature type="binding site" evidence="9">
    <location>
        <begin position="101"/>
        <end position="111"/>
    </location>
    <ligand>
        <name>ATP</name>
        <dbReference type="ChEBI" id="CHEBI:30616"/>
    </ligand>
</feature>
<evidence type="ECO:0000256" key="2">
    <source>
        <dbReference type="ARBA" id="ARBA00012052"/>
    </source>
</evidence>
<dbReference type="NCBIfam" id="NF002870">
    <property type="entry name" value="PRK03188.1"/>
    <property type="match status" value="1"/>
</dbReference>
<comment type="caution">
    <text evidence="12">The sequence shown here is derived from an EMBL/GenBank/DDBJ whole genome shotgun (WGS) entry which is preliminary data.</text>
</comment>
<dbReference type="InterPro" id="IPR020568">
    <property type="entry name" value="Ribosomal_Su5_D2-typ_SF"/>
</dbReference>
<comment type="function">
    <text evidence="9">Catalyzes the phosphorylation of the position 2 hydroxy group of 4-diphosphocytidyl-2C-methyl-D-erythritol.</text>
</comment>
<accession>A0ABV5LNX8</accession>
<evidence type="ECO:0000256" key="9">
    <source>
        <dbReference type="HAMAP-Rule" id="MF_00061"/>
    </source>
</evidence>
<keyword evidence="7 9" id="KW-0067">ATP-binding</keyword>
<keyword evidence="4 9" id="KW-0808">Transferase</keyword>
<evidence type="ECO:0000256" key="5">
    <source>
        <dbReference type="ARBA" id="ARBA00022741"/>
    </source>
</evidence>
<comment type="pathway">
    <text evidence="9">Isoprenoid biosynthesis; isopentenyl diphosphate biosynthesis via DXP pathway; isopentenyl diphosphate from 1-deoxy-D-xylulose 5-phosphate: step 3/6.</text>
</comment>
<evidence type="ECO:0000256" key="7">
    <source>
        <dbReference type="ARBA" id="ARBA00022840"/>
    </source>
</evidence>
<reference evidence="12 13" key="1">
    <citation type="submission" date="2024-09" db="EMBL/GenBank/DDBJ databases">
        <authorList>
            <person name="Sun Q."/>
            <person name="Mori K."/>
        </authorList>
    </citation>
    <scope>NUCLEOTIDE SEQUENCE [LARGE SCALE GENOMIC DNA]</scope>
    <source>
        <strain evidence="12 13">TISTR 1856</strain>
    </source>
</reference>
<gene>
    <name evidence="9" type="primary">ispE</name>
    <name evidence="12" type="ORF">ACFFVI_02030</name>
</gene>
<evidence type="ECO:0000259" key="10">
    <source>
        <dbReference type="Pfam" id="PF00288"/>
    </source>
</evidence>
<evidence type="ECO:0000313" key="13">
    <source>
        <dbReference type="Proteomes" id="UP001589748"/>
    </source>
</evidence>
<sequence length="312" mass="32494">MLGRLAARAPAKINLLLEVGPARPDGFHDLLSVFQAVSLEEVVTVTPAATFGVEVRDPQGRPVPGIPDDPQHNLALRAALAVRAGRPELPPLHLDVVKEVPVAGGMAGGSADAAAALVACDAFWRTGMGLPGLHPFAAVLGSDVPFALHGRTAVGTGRGEHLVPVMTTARFDWVLVLGEEGLSTPAVFREFDRLALEHPPTPPRRDSERLRAVETALRAGDPVSLGAALANDLQPAAVSLQPGLARTLEAGREAGACGVLVSGSGPTVAWLADSHRHALDLAVLAAERFGPDRVRTVHGPVPGAQVLEAVRR</sequence>
<feature type="domain" description="GHMP kinase N-terminal" evidence="10">
    <location>
        <begin position="73"/>
        <end position="150"/>
    </location>
</feature>
<name>A0ABV5LNX8_9ACTN</name>
<dbReference type="PANTHER" id="PTHR43527">
    <property type="entry name" value="4-DIPHOSPHOCYTIDYL-2-C-METHYL-D-ERYTHRITOL KINASE, CHLOROPLASTIC"/>
    <property type="match status" value="1"/>
</dbReference>
<dbReference type="EC" id="2.7.1.148" evidence="2 9"/>
<keyword evidence="6 9" id="KW-0418">Kinase</keyword>
<dbReference type="PANTHER" id="PTHR43527:SF2">
    <property type="entry name" value="4-DIPHOSPHOCYTIDYL-2-C-METHYL-D-ERYTHRITOL KINASE, CHLOROPLASTIC"/>
    <property type="match status" value="1"/>
</dbReference>
<keyword evidence="13" id="KW-1185">Reference proteome</keyword>
<feature type="domain" description="GHMP kinase C-terminal" evidence="11">
    <location>
        <begin position="215"/>
        <end position="278"/>
    </location>
</feature>
<evidence type="ECO:0000256" key="1">
    <source>
        <dbReference type="ARBA" id="ARBA00009684"/>
    </source>
</evidence>
<dbReference type="Gene3D" id="3.30.230.10">
    <property type="match status" value="1"/>
</dbReference>
<dbReference type="HAMAP" id="MF_00061">
    <property type="entry name" value="IspE"/>
    <property type="match status" value="1"/>
</dbReference>
<protein>
    <recommendedName>
        <fullName evidence="3 9">4-diphosphocytidyl-2-C-methyl-D-erythritol kinase</fullName>
        <shortName evidence="9">CMK</shortName>
        <ecNumber evidence="2 9">2.7.1.148</ecNumber>
    </recommendedName>
    <alternativeName>
        <fullName evidence="8 9">4-(cytidine-5'-diphospho)-2-C-methyl-D-erythritol kinase</fullName>
    </alternativeName>
</protein>
<dbReference type="EMBL" id="JBHMDM010000001">
    <property type="protein sequence ID" value="MFB9375736.1"/>
    <property type="molecule type" value="Genomic_DNA"/>
</dbReference>
<dbReference type="InterPro" id="IPR004424">
    <property type="entry name" value="IspE"/>
</dbReference>
<keyword evidence="5 9" id="KW-0547">Nucleotide-binding</keyword>
<organism evidence="12 13">
    <name type="scientific">Kineococcus gynurae</name>
    <dbReference type="NCBI Taxonomy" id="452979"/>
    <lineage>
        <taxon>Bacteria</taxon>
        <taxon>Bacillati</taxon>
        <taxon>Actinomycetota</taxon>
        <taxon>Actinomycetes</taxon>
        <taxon>Kineosporiales</taxon>
        <taxon>Kineosporiaceae</taxon>
        <taxon>Kineococcus</taxon>
    </lineage>
</organism>
<evidence type="ECO:0000256" key="4">
    <source>
        <dbReference type="ARBA" id="ARBA00022679"/>
    </source>
</evidence>
<dbReference type="Pfam" id="PF00288">
    <property type="entry name" value="GHMP_kinases_N"/>
    <property type="match status" value="1"/>
</dbReference>
<dbReference type="Gene3D" id="3.30.70.890">
    <property type="entry name" value="GHMP kinase, C-terminal domain"/>
    <property type="match status" value="1"/>
</dbReference>
<dbReference type="InterPro" id="IPR006204">
    <property type="entry name" value="GHMP_kinase_N_dom"/>
</dbReference>
<feature type="active site" evidence="9">
    <location>
        <position position="12"/>
    </location>
</feature>
<keyword evidence="9" id="KW-0414">Isoprene biosynthesis</keyword>
<dbReference type="GO" id="GO:0050515">
    <property type="term" value="F:4-(cytidine 5'-diphospho)-2-C-methyl-D-erythritol kinase activity"/>
    <property type="evidence" value="ECO:0007669"/>
    <property type="project" value="UniProtKB-EC"/>
</dbReference>
<dbReference type="InterPro" id="IPR013750">
    <property type="entry name" value="GHMP_kinase_C_dom"/>
</dbReference>
<comment type="similarity">
    <text evidence="1 9">Belongs to the GHMP kinase family. IspE subfamily.</text>
</comment>
<dbReference type="RefSeq" id="WP_380140004.1">
    <property type="nucleotide sequence ID" value="NZ_JBHLUI010000012.1"/>
</dbReference>
<evidence type="ECO:0000256" key="6">
    <source>
        <dbReference type="ARBA" id="ARBA00022777"/>
    </source>
</evidence>
<dbReference type="InterPro" id="IPR014721">
    <property type="entry name" value="Ribsml_uS5_D2-typ_fold_subgr"/>
</dbReference>
<dbReference type="PIRSF" id="PIRSF010376">
    <property type="entry name" value="IspE"/>
    <property type="match status" value="1"/>
</dbReference>
<dbReference type="Proteomes" id="UP001589748">
    <property type="component" value="Unassembled WGS sequence"/>
</dbReference>
<evidence type="ECO:0000259" key="11">
    <source>
        <dbReference type="Pfam" id="PF08544"/>
    </source>
</evidence>
<dbReference type="SUPFAM" id="SSF55060">
    <property type="entry name" value="GHMP Kinase, C-terminal domain"/>
    <property type="match status" value="1"/>
</dbReference>
<comment type="catalytic activity">
    <reaction evidence="9">
        <text>4-CDP-2-C-methyl-D-erythritol + ATP = 4-CDP-2-C-methyl-D-erythritol 2-phosphate + ADP + H(+)</text>
        <dbReference type="Rhea" id="RHEA:18437"/>
        <dbReference type="ChEBI" id="CHEBI:15378"/>
        <dbReference type="ChEBI" id="CHEBI:30616"/>
        <dbReference type="ChEBI" id="CHEBI:57823"/>
        <dbReference type="ChEBI" id="CHEBI:57919"/>
        <dbReference type="ChEBI" id="CHEBI:456216"/>
        <dbReference type="EC" id="2.7.1.148"/>
    </reaction>
</comment>
<evidence type="ECO:0000256" key="3">
    <source>
        <dbReference type="ARBA" id="ARBA00017473"/>
    </source>
</evidence>
<dbReference type="InterPro" id="IPR036554">
    <property type="entry name" value="GHMP_kinase_C_sf"/>
</dbReference>